<evidence type="ECO:0000313" key="3">
    <source>
        <dbReference type="Proteomes" id="UP000030745"/>
    </source>
</evidence>
<reference evidence="2 3" key="1">
    <citation type="journal article" date="2013" name="PLoS Genet.">
        <title>Distinctive expansion of potential virulence genes in the genome of the oomycete fish pathogen Saprolegnia parasitica.</title>
        <authorList>
            <person name="Jiang R.H."/>
            <person name="de Bruijn I."/>
            <person name="Haas B.J."/>
            <person name="Belmonte R."/>
            <person name="Lobach L."/>
            <person name="Christie J."/>
            <person name="van den Ackerveken G."/>
            <person name="Bottin A."/>
            <person name="Bulone V."/>
            <person name="Diaz-Moreno S.M."/>
            <person name="Dumas B."/>
            <person name="Fan L."/>
            <person name="Gaulin E."/>
            <person name="Govers F."/>
            <person name="Grenville-Briggs L.J."/>
            <person name="Horner N.R."/>
            <person name="Levin J.Z."/>
            <person name="Mammella M."/>
            <person name="Meijer H.J."/>
            <person name="Morris P."/>
            <person name="Nusbaum C."/>
            <person name="Oome S."/>
            <person name="Phillips A.J."/>
            <person name="van Rooyen D."/>
            <person name="Rzeszutek E."/>
            <person name="Saraiva M."/>
            <person name="Secombes C.J."/>
            <person name="Seidl M.F."/>
            <person name="Snel B."/>
            <person name="Stassen J.H."/>
            <person name="Sykes S."/>
            <person name="Tripathy S."/>
            <person name="van den Berg H."/>
            <person name="Vega-Arreguin J.C."/>
            <person name="Wawra S."/>
            <person name="Young S.K."/>
            <person name="Zeng Q."/>
            <person name="Dieguez-Uribeondo J."/>
            <person name="Russ C."/>
            <person name="Tyler B.M."/>
            <person name="van West P."/>
        </authorList>
    </citation>
    <scope>NUCLEOTIDE SEQUENCE [LARGE SCALE GENOMIC DNA]</scope>
    <source>
        <strain evidence="2 3">CBS 223.65</strain>
    </source>
</reference>
<sequence length="266" mass="28048">MRWVNLLSLLLLCLAPVVEAAACTDDETAAALVPYKAELALNLALCGSDVGYSTAAIANGDFFSPSTTTPARVTAFLKSVNCRALFILYQKATSNLRCSTGYQGVTFEQYAATLLPSSAATPTTPTTVKPGTANCTDESATAAFAAIEAERSRFLLRCAIDMGSIPVAYLYNNTLKHKITDAQFTAFLASSDCAAAVVVEKKAWGAVVPPCVLYDGALAFTTREISAWTFTDTTAAPRPVAQSTAARCYSTSALVVLALAAWGCYK</sequence>
<dbReference type="EMBL" id="KK583314">
    <property type="protein sequence ID" value="KDO20367.1"/>
    <property type="molecule type" value="Genomic_DNA"/>
</dbReference>
<dbReference type="Proteomes" id="UP000030745">
    <property type="component" value="Unassembled WGS sequence"/>
</dbReference>
<keyword evidence="3" id="KW-1185">Reference proteome</keyword>
<gene>
    <name evidence="2" type="ORF">SPRG_13749</name>
</gene>
<evidence type="ECO:0000313" key="2">
    <source>
        <dbReference type="EMBL" id="KDO20367.1"/>
    </source>
</evidence>
<dbReference type="KEGG" id="spar:SPRG_13749"/>
<organism evidence="2 3">
    <name type="scientific">Saprolegnia parasitica (strain CBS 223.65)</name>
    <dbReference type="NCBI Taxonomy" id="695850"/>
    <lineage>
        <taxon>Eukaryota</taxon>
        <taxon>Sar</taxon>
        <taxon>Stramenopiles</taxon>
        <taxon>Oomycota</taxon>
        <taxon>Saprolegniomycetes</taxon>
        <taxon>Saprolegniales</taxon>
        <taxon>Saprolegniaceae</taxon>
        <taxon>Saprolegnia</taxon>
    </lineage>
</organism>
<keyword evidence="1" id="KW-0732">Signal</keyword>
<dbReference type="OMA" id="STAARCY"/>
<accession>A0A067C0M7</accession>
<dbReference type="OrthoDB" id="85512at2759"/>
<name>A0A067C0M7_SAPPC</name>
<dbReference type="RefSeq" id="XP_012208895.1">
    <property type="nucleotide sequence ID" value="XM_012353505.1"/>
</dbReference>
<dbReference type="AlphaFoldDB" id="A0A067C0M7"/>
<feature type="signal peptide" evidence="1">
    <location>
        <begin position="1"/>
        <end position="20"/>
    </location>
</feature>
<evidence type="ECO:0000256" key="1">
    <source>
        <dbReference type="SAM" id="SignalP"/>
    </source>
</evidence>
<dbReference type="VEuPathDB" id="FungiDB:SPRG_13749"/>
<proteinExistence type="predicted"/>
<feature type="chain" id="PRO_5001637275" evidence="1">
    <location>
        <begin position="21"/>
        <end position="266"/>
    </location>
</feature>
<dbReference type="GeneID" id="24135608"/>
<protein>
    <submittedName>
        <fullName evidence="2">Uncharacterized protein</fullName>
    </submittedName>
</protein>